<dbReference type="Gene3D" id="3.40.190.10">
    <property type="entry name" value="Periplasmic binding protein-like II"/>
    <property type="match status" value="1"/>
</dbReference>
<protein>
    <submittedName>
        <fullName evidence="3">Tripartite tricarboxylate transporter substrate binding protein</fullName>
    </submittedName>
</protein>
<dbReference type="AlphaFoldDB" id="A0A853F7B6"/>
<evidence type="ECO:0000256" key="2">
    <source>
        <dbReference type="SAM" id="SignalP"/>
    </source>
</evidence>
<feature type="chain" id="PRO_5032642047" evidence="2">
    <location>
        <begin position="26"/>
        <end position="325"/>
    </location>
</feature>
<dbReference type="Pfam" id="PF03401">
    <property type="entry name" value="TctC"/>
    <property type="match status" value="1"/>
</dbReference>
<proteinExistence type="inferred from homology"/>
<dbReference type="Gene3D" id="3.40.190.150">
    <property type="entry name" value="Bordetella uptake gene, domain 1"/>
    <property type="match status" value="1"/>
</dbReference>
<dbReference type="Proteomes" id="UP000580517">
    <property type="component" value="Unassembled WGS sequence"/>
</dbReference>
<dbReference type="PANTHER" id="PTHR42928:SF5">
    <property type="entry name" value="BLR1237 PROTEIN"/>
    <property type="match status" value="1"/>
</dbReference>
<sequence length="325" mass="34568">MLKIHQCLGALCALALAATLHPAVASGAWPQQAVRLIVPYPAGGGTDFSTRLIASELSKRTGQEFIVENKTGASGTIGAQTVARSAPDGYTLLVASPAEVLVGQIAGQKTAYDPKTDLLPITLVGETPLAITVHPSVPAKTLPELLALSKSEPMSYGTPGVGSTMQFAGESLNLVAGTNIMHVAYRGAAPAITDLLGDQIPMAIVGMPPVINLHQTGKLRIVAVTSERRSSVLPDVPAVSELDGYAKYRFTNWYGIYAPKGTDPAILEKMAQWVGEVVRQPEIKAQLQQKGVEPVGNTPAEFAQFLREERERYEAVQKRSGIHIN</sequence>
<dbReference type="InterPro" id="IPR005064">
    <property type="entry name" value="BUG"/>
</dbReference>
<dbReference type="CDD" id="cd07012">
    <property type="entry name" value="PBP2_Bug_TTT"/>
    <property type="match status" value="1"/>
</dbReference>
<dbReference type="InterPro" id="IPR042100">
    <property type="entry name" value="Bug_dom1"/>
</dbReference>
<evidence type="ECO:0000313" key="4">
    <source>
        <dbReference type="Proteomes" id="UP000580517"/>
    </source>
</evidence>
<evidence type="ECO:0000256" key="1">
    <source>
        <dbReference type="ARBA" id="ARBA00006987"/>
    </source>
</evidence>
<comment type="caution">
    <text evidence="3">The sequence shown here is derived from an EMBL/GenBank/DDBJ whole genome shotgun (WGS) entry which is preliminary data.</text>
</comment>
<reference evidence="3 4" key="1">
    <citation type="submission" date="2020-07" db="EMBL/GenBank/DDBJ databases">
        <title>Taxonomic revisions and descriptions of new bacterial species based on genomic comparisons in the high-G+C-content subgroup of the family Alcaligenaceae.</title>
        <authorList>
            <person name="Szabo A."/>
            <person name="Felfoldi T."/>
        </authorList>
    </citation>
    <scope>NUCLEOTIDE SEQUENCE [LARGE SCALE GENOMIC DNA]</scope>
    <source>
        <strain evidence="3 4">DSM 25264</strain>
    </source>
</reference>
<comment type="similarity">
    <text evidence="1">Belongs to the UPF0065 (bug) family.</text>
</comment>
<organism evidence="3 4">
    <name type="scientific">Allopusillimonas soli</name>
    <dbReference type="NCBI Taxonomy" id="659016"/>
    <lineage>
        <taxon>Bacteria</taxon>
        <taxon>Pseudomonadati</taxon>
        <taxon>Pseudomonadota</taxon>
        <taxon>Betaproteobacteria</taxon>
        <taxon>Burkholderiales</taxon>
        <taxon>Alcaligenaceae</taxon>
        <taxon>Allopusillimonas</taxon>
    </lineage>
</organism>
<dbReference type="OrthoDB" id="8651822at2"/>
<name>A0A853F7B6_9BURK</name>
<gene>
    <name evidence="3" type="ORF">H0A68_03845</name>
</gene>
<dbReference type="EMBL" id="JACCEW010000001">
    <property type="protein sequence ID" value="NYT35993.1"/>
    <property type="molecule type" value="Genomic_DNA"/>
</dbReference>
<dbReference type="PIRSF" id="PIRSF017082">
    <property type="entry name" value="YflP"/>
    <property type="match status" value="1"/>
</dbReference>
<evidence type="ECO:0000313" key="3">
    <source>
        <dbReference type="EMBL" id="NYT35993.1"/>
    </source>
</evidence>
<keyword evidence="2" id="KW-0732">Signal</keyword>
<dbReference type="RefSeq" id="WP_129967912.1">
    <property type="nucleotide sequence ID" value="NZ_JACCEW010000001.1"/>
</dbReference>
<accession>A0A853F7B6</accession>
<feature type="signal peptide" evidence="2">
    <location>
        <begin position="1"/>
        <end position="25"/>
    </location>
</feature>
<dbReference type="PANTHER" id="PTHR42928">
    <property type="entry name" value="TRICARBOXYLATE-BINDING PROTEIN"/>
    <property type="match status" value="1"/>
</dbReference>
<keyword evidence="4" id="KW-1185">Reference proteome</keyword>
<dbReference type="SUPFAM" id="SSF53850">
    <property type="entry name" value="Periplasmic binding protein-like II"/>
    <property type="match status" value="1"/>
</dbReference>